<evidence type="ECO:0000313" key="2">
    <source>
        <dbReference type="Proteomes" id="UP000289437"/>
    </source>
</evidence>
<accession>A0A4Q0T025</accession>
<evidence type="ECO:0000313" key="1">
    <source>
        <dbReference type="EMBL" id="RXH56943.1"/>
    </source>
</evidence>
<sequence length="48" mass="5393">MGLFVRLNGFEMTTDPVETEETVLAVVTGSLNENQLSEWLELHTLLSK</sequence>
<comment type="caution">
    <text evidence="1">The sequence shown here is derived from an EMBL/GenBank/DDBJ whole genome shotgun (WGS) entry which is preliminary data.</text>
</comment>
<organism evidence="1 2">
    <name type="scientific">Granulicella sibirica</name>
    <dbReference type="NCBI Taxonomy" id="2479048"/>
    <lineage>
        <taxon>Bacteria</taxon>
        <taxon>Pseudomonadati</taxon>
        <taxon>Acidobacteriota</taxon>
        <taxon>Terriglobia</taxon>
        <taxon>Terriglobales</taxon>
        <taxon>Acidobacteriaceae</taxon>
        <taxon>Granulicella</taxon>
    </lineage>
</organism>
<reference evidence="2" key="2">
    <citation type="submission" date="2019-02" db="EMBL/GenBank/DDBJ databases">
        <title>Granulicella sibirica sp. nov., a psychrotolerant acidobacterium isolated from an organic soil layer in forested tundra, West Siberia.</title>
        <authorList>
            <person name="Oshkin I.Y."/>
            <person name="Kulichevskaya I.S."/>
            <person name="Rijpstra W.I.C."/>
            <person name="Sinninghe Damste J.S."/>
            <person name="Rakitin A.L."/>
            <person name="Ravin N.V."/>
            <person name="Dedysh S.N."/>
        </authorList>
    </citation>
    <scope>NUCLEOTIDE SEQUENCE [LARGE SCALE GENOMIC DNA]</scope>
    <source>
        <strain evidence="2">AF10</strain>
    </source>
</reference>
<keyword evidence="2" id="KW-1185">Reference proteome</keyword>
<evidence type="ECO:0008006" key="3">
    <source>
        <dbReference type="Google" id="ProtNLM"/>
    </source>
</evidence>
<gene>
    <name evidence="1" type="ORF">GRAN_0253</name>
</gene>
<dbReference type="Proteomes" id="UP000289437">
    <property type="component" value="Unassembled WGS sequence"/>
</dbReference>
<proteinExistence type="predicted"/>
<dbReference type="EMBL" id="RDSM01000001">
    <property type="protein sequence ID" value="RXH56943.1"/>
    <property type="molecule type" value="Genomic_DNA"/>
</dbReference>
<dbReference type="Gene3D" id="1.10.1790.50">
    <property type="match status" value="1"/>
</dbReference>
<name>A0A4Q0T025_9BACT</name>
<reference evidence="1 2" key="1">
    <citation type="submission" date="2018-11" db="EMBL/GenBank/DDBJ databases">
        <authorList>
            <person name="Mardanov A.V."/>
            <person name="Ravin N.V."/>
            <person name="Dedysh S.N."/>
        </authorList>
    </citation>
    <scope>NUCLEOTIDE SEQUENCE [LARGE SCALE GENOMIC DNA]</scope>
    <source>
        <strain evidence="1 2">AF10</strain>
    </source>
</reference>
<protein>
    <recommendedName>
        <fullName evidence="3">Death on curing protein, Doc toxin</fullName>
    </recommendedName>
</protein>
<dbReference type="AlphaFoldDB" id="A0A4Q0T025"/>